<evidence type="ECO:0000259" key="1">
    <source>
        <dbReference type="Pfam" id="PF12937"/>
    </source>
</evidence>
<dbReference type="InterPro" id="IPR036047">
    <property type="entry name" value="F-box-like_dom_sf"/>
</dbReference>
<dbReference type="SUPFAM" id="SSF81383">
    <property type="entry name" value="F-box domain"/>
    <property type="match status" value="1"/>
</dbReference>
<dbReference type="InterPro" id="IPR001810">
    <property type="entry name" value="F-box_dom"/>
</dbReference>
<evidence type="ECO:0000313" key="3">
    <source>
        <dbReference type="Proteomes" id="UP000193467"/>
    </source>
</evidence>
<dbReference type="InParanoid" id="A0A1Y2G0R4"/>
<evidence type="ECO:0000313" key="2">
    <source>
        <dbReference type="EMBL" id="ORY90223.1"/>
    </source>
</evidence>
<protein>
    <recommendedName>
        <fullName evidence="1">F-box domain-containing protein</fullName>
    </recommendedName>
</protein>
<dbReference type="InterPro" id="IPR032675">
    <property type="entry name" value="LRR_dom_sf"/>
</dbReference>
<reference evidence="2 3" key="1">
    <citation type="submission" date="2016-07" db="EMBL/GenBank/DDBJ databases">
        <title>Pervasive Adenine N6-methylation of Active Genes in Fungi.</title>
        <authorList>
            <consortium name="DOE Joint Genome Institute"/>
            <person name="Mondo S.J."/>
            <person name="Dannebaum R.O."/>
            <person name="Kuo R.C."/>
            <person name="Labutti K."/>
            <person name="Haridas S."/>
            <person name="Kuo A."/>
            <person name="Salamov A."/>
            <person name="Ahrendt S.R."/>
            <person name="Lipzen A."/>
            <person name="Sullivan W."/>
            <person name="Andreopoulos W.B."/>
            <person name="Clum A."/>
            <person name="Lindquist E."/>
            <person name="Daum C."/>
            <person name="Ramamoorthy G.K."/>
            <person name="Gryganskyi A."/>
            <person name="Culley D."/>
            <person name="Magnuson J.K."/>
            <person name="James T.Y."/>
            <person name="O'Malley M.A."/>
            <person name="Stajich J.E."/>
            <person name="Spatafora J.W."/>
            <person name="Visel A."/>
            <person name="Grigoriev I.V."/>
        </authorList>
    </citation>
    <scope>NUCLEOTIDE SEQUENCE [LARGE SCALE GENOMIC DNA]</scope>
    <source>
        <strain evidence="2 3">62-1032</strain>
    </source>
</reference>
<dbReference type="AlphaFoldDB" id="A0A1Y2G0R4"/>
<organism evidence="2 3">
    <name type="scientific">Leucosporidium creatinivorum</name>
    <dbReference type="NCBI Taxonomy" id="106004"/>
    <lineage>
        <taxon>Eukaryota</taxon>
        <taxon>Fungi</taxon>
        <taxon>Dikarya</taxon>
        <taxon>Basidiomycota</taxon>
        <taxon>Pucciniomycotina</taxon>
        <taxon>Microbotryomycetes</taxon>
        <taxon>Leucosporidiales</taxon>
        <taxon>Leucosporidium</taxon>
    </lineage>
</organism>
<dbReference type="SUPFAM" id="SSF52047">
    <property type="entry name" value="RNI-like"/>
    <property type="match status" value="1"/>
</dbReference>
<dbReference type="Pfam" id="PF12937">
    <property type="entry name" value="F-box-like"/>
    <property type="match status" value="1"/>
</dbReference>
<dbReference type="Gene3D" id="3.80.10.10">
    <property type="entry name" value="Ribonuclease Inhibitor"/>
    <property type="match status" value="1"/>
</dbReference>
<sequence length="412" mass="45986">MPLPSLPNEILAAIAELVEDLADIRCLRLVSRAWAGAAHPQLFRRLTYRHYNSVNKAARVVVARPAFAFAVKEIDVELAGEDEDWHAEVKKLFSLCANVFKISISPGDTPLLALATLESAISSKLRELYFWGTLRTPEELVAFASYFNTCPNLSRLGLEGVQIEGLDDLGDDQTGIALLKQSSTRHSLNALSLGAHDPSCIFKLLTSRSHTSLRDLHLELRDEHSEESDPLDLSPFTSLRELHLWRYVDEEFDYGDPDVGAITFLQRCNAPPSLRHLSLELNPDKKFGLDGNDYRIWRYLESGSLLQAIPRSVSTLSVDGVMSETDDVVNYLKSLARSPTLTSLKLNIYKRPASTYSHVAVARECRLLGIRSRLSPFDLVLSGVDVDEDQENGSDCSELEGPWEELVWDGGY</sequence>
<feature type="domain" description="F-box" evidence="1">
    <location>
        <begin position="4"/>
        <end position="47"/>
    </location>
</feature>
<gene>
    <name evidence="2" type="ORF">BCR35DRAFT_328858</name>
</gene>
<proteinExistence type="predicted"/>
<dbReference type="Proteomes" id="UP000193467">
    <property type="component" value="Unassembled WGS sequence"/>
</dbReference>
<comment type="caution">
    <text evidence="2">The sequence shown here is derived from an EMBL/GenBank/DDBJ whole genome shotgun (WGS) entry which is preliminary data.</text>
</comment>
<dbReference type="EMBL" id="MCGR01000004">
    <property type="protein sequence ID" value="ORY90223.1"/>
    <property type="molecule type" value="Genomic_DNA"/>
</dbReference>
<accession>A0A1Y2G0R4</accession>
<name>A0A1Y2G0R4_9BASI</name>
<keyword evidence="3" id="KW-1185">Reference proteome</keyword>